<organism evidence="1 2">
    <name type="scientific">Alternaria gaisen</name>
    <dbReference type="NCBI Taxonomy" id="167740"/>
    <lineage>
        <taxon>Eukaryota</taxon>
        <taxon>Fungi</taxon>
        <taxon>Dikarya</taxon>
        <taxon>Ascomycota</taxon>
        <taxon>Pezizomycotina</taxon>
        <taxon>Dothideomycetes</taxon>
        <taxon>Pleosporomycetidae</taxon>
        <taxon>Pleosporales</taxon>
        <taxon>Pleosporineae</taxon>
        <taxon>Pleosporaceae</taxon>
        <taxon>Alternaria</taxon>
        <taxon>Alternaria sect. Alternaria</taxon>
    </lineage>
</organism>
<name>A0ACB6F558_9PLEO</name>
<accession>A0ACB6F558</accession>
<protein>
    <submittedName>
        <fullName evidence="1">Uncharacterized protein</fullName>
    </submittedName>
</protein>
<comment type="caution">
    <text evidence="1">The sequence shown here is derived from an EMBL/GenBank/DDBJ whole genome shotgun (WGS) entry which is preliminary data.</text>
</comment>
<proteinExistence type="predicted"/>
<reference evidence="1 2" key="1">
    <citation type="journal article" date="2019" name="bioRxiv">
        <title>Genomics, evolutionary history and diagnostics of the Alternaria alternata species group including apple and Asian pear pathotypes.</title>
        <authorList>
            <person name="Armitage A.D."/>
            <person name="Cockerton H.M."/>
            <person name="Sreenivasaprasad S."/>
            <person name="Woodhall J.W."/>
            <person name="Lane C.R."/>
            <person name="Harrison R.J."/>
            <person name="Clarkson J.P."/>
        </authorList>
    </citation>
    <scope>NUCLEOTIDE SEQUENCE [LARGE SCALE GENOMIC DNA]</scope>
    <source>
        <strain evidence="1 2">FERA 650</strain>
    </source>
</reference>
<keyword evidence="2" id="KW-1185">Reference proteome</keyword>
<evidence type="ECO:0000313" key="1">
    <source>
        <dbReference type="EMBL" id="KAB2099571.1"/>
    </source>
</evidence>
<sequence>MKKPIRTLRFGSNEAPATDIRDERYFASALATVTAMSQSSSQQADVDGCFSNLSTPHTERSLMLACFVAHVLRWVFVSPFHVDDSERDDMNNTYSWVAKKCGFQMVRTLDTLATIGMSQNGHFREFEVPNLAAKQSADFYDEFANYVRLNQPLDHGGFKLKGWLHEVTRLQLEVVVSRYHHRIELVRPGSMFDSSWMTEIPDEEGSALVTDTQYRVRLCVSRALVGRIDDTKWSQGPVSTHESEEYKLALLESRDFFAENSVQEKASPKTGLSAEPWYLWKQCQKMEVWKHDRSRHPVSFLILLVRRGLESVALLVSSMMLDV</sequence>
<dbReference type="EMBL" id="PDWZ02000016">
    <property type="protein sequence ID" value="KAB2099571.1"/>
    <property type="molecule type" value="Genomic_DNA"/>
</dbReference>
<evidence type="ECO:0000313" key="2">
    <source>
        <dbReference type="Proteomes" id="UP000293547"/>
    </source>
</evidence>
<dbReference type="Proteomes" id="UP000293547">
    <property type="component" value="Unassembled WGS sequence"/>
</dbReference>
<gene>
    <name evidence="1" type="ORF">AG0111_0g12155</name>
</gene>